<dbReference type="EMBL" id="JAFBEH010000031">
    <property type="protein sequence ID" value="MBM7643186.1"/>
    <property type="molecule type" value="Genomic_DNA"/>
</dbReference>
<dbReference type="Proteomes" id="UP000697472">
    <property type="component" value="Unassembled WGS sequence"/>
</dbReference>
<dbReference type="InterPro" id="IPR036514">
    <property type="entry name" value="SGNH_hydro_sf"/>
</dbReference>
<dbReference type="CDD" id="cd04506">
    <property type="entry name" value="SGNH_hydrolase_YpmR_like"/>
    <property type="match status" value="1"/>
</dbReference>
<name>A0ABS2PT23_9STRE</name>
<evidence type="ECO:0000313" key="2">
    <source>
        <dbReference type="EMBL" id="MBM7643186.1"/>
    </source>
</evidence>
<organism evidence="2 3">
    <name type="scientific">Streptococcus loxodontisalivarius</name>
    <dbReference type="NCBI Taxonomy" id="1349415"/>
    <lineage>
        <taxon>Bacteria</taxon>
        <taxon>Bacillati</taxon>
        <taxon>Bacillota</taxon>
        <taxon>Bacilli</taxon>
        <taxon>Lactobacillales</taxon>
        <taxon>Streptococcaceae</taxon>
        <taxon>Streptococcus</taxon>
    </lineage>
</organism>
<protein>
    <submittedName>
        <fullName evidence="2">Lysophospholipase L1-like esterase</fullName>
    </submittedName>
</protein>
<dbReference type="Gene3D" id="3.40.50.1110">
    <property type="entry name" value="SGNH hydrolase"/>
    <property type="match status" value="1"/>
</dbReference>
<dbReference type="PANTHER" id="PTHR30383">
    <property type="entry name" value="THIOESTERASE 1/PROTEASE 1/LYSOPHOSPHOLIPASE L1"/>
    <property type="match status" value="1"/>
</dbReference>
<dbReference type="Pfam" id="PF13472">
    <property type="entry name" value="Lipase_GDSL_2"/>
    <property type="match status" value="1"/>
</dbReference>
<evidence type="ECO:0000259" key="1">
    <source>
        <dbReference type="Pfam" id="PF13472"/>
    </source>
</evidence>
<dbReference type="InterPro" id="IPR051532">
    <property type="entry name" value="Ester_Hydrolysis_Enzymes"/>
</dbReference>
<dbReference type="PANTHER" id="PTHR30383:SF27">
    <property type="entry name" value="SPORE GERMINATION LIPASE LIPC"/>
    <property type="match status" value="1"/>
</dbReference>
<sequence length="253" mass="28089">MIPKSTPKSSQSTEQSQAAQELNYLALGDSLTEGVGDSSQSGGFVPLLSSLLEEDGNYLVTSHNAGVSGNTSKQILKRMQTDEELESWLKSAQFMTLTVGGNDLLAVIKKNIADLSVDSFTKPAEAYQDRLRQIIELARIDNPDLPIYLVGIYNPFHQAFSEIAELQTIIDKWNQASQEVSQEYDKVYFVSIDQALYDGMDGQDDLTSDSSSSSDTEDNAVLYQEDHFHPNNTGYQIIANQVMEKINETKAEW</sequence>
<evidence type="ECO:0000313" key="3">
    <source>
        <dbReference type="Proteomes" id="UP000697472"/>
    </source>
</evidence>
<comment type="caution">
    <text evidence="2">The sequence shown here is derived from an EMBL/GenBank/DDBJ whole genome shotgun (WGS) entry which is preliminary data.</text>
</comment>
<proteinExistence type="predicted"/>
<keyword evidence="3" id="KW-1185">Reference proteome</keyword>
<dbReference type="InterPro" id="IPR013830">
    <property type="entry name" value="SGNH_hydro"/>
</dbReference>
<gene>
    <name evidence="2" type="ORF">JOC28_001487</name>
</gene>
<reference evidence="2 3" key="1">
    <citation type="submission" date="2021-01" db="EMBL/GenBank/DDBJ databases">
        <title>Genomic Encyclopedia of Type Strains, Phase IV (KMG-IV): sequencing the most valuable type-strain genomes for metagenomic binning, comparative biology and taxonomic classification.</title>
        <authorList>
            <person name="Goeker M."/>
        </authorList>
    </citation>
    <scope>NUCLEOTIDE SEQUENCE [LARGE SCALE GENOMIC DNA]</scope>
    <source>
        <strain evidence="2 3">DSM 27382</strain>
    </source>
</reference>
<dbReference type="SUPFAM" id="SSF52266">
    <property type="entry name" value="SGNH hydrolase"/>
    <property type="match status" value="1"/>
</dbReference>
<accession>A0ABS2PT23</accession>
<feature type="domain" description="SGNH hydrolase-type esterase" evidence="1">
    <location>
        <begin position="26"/>
        <end position="237"/>
    </location>
</feature>